<name>C9YWK8_STRSW</name>
<dbReference type="Pfam" id="PF20016">
    <property type="entry name" value="ThsA_Macro"/>
    <property type="match status" value="1"/>
</dbReference>
<dbReference type="EMBL" id="FN554889">
    <property type="protein sequence ID" value="CBG72395.1"/>
    <property type="molecule type" value="Genomic_DNA"/>
</dbReference>
<dbReference type="InterPro" id="IPR045535">
    <property type="entry name" value="ThsA_Macro"/>
</dbReference>
<dbReference type="Proteomes" id="UP000001444">
    <property type="component" value="Chromosome"/>
</dbReference>
<reference evidence="2 3" key="1">
    <citation type="journal article" date="2010" name="Mol. Plant Microbe Interact.">
        <title>Streptomyces scabies 87-22 contains a coronafacic acid-like biosynthetic cluster that contributes to plant-microbe interactions.</title>
        <authorList>
            <person name="Bignell D.R."/>
            <person name="Seipke R.F."/>
            <person name="Huguet-Tapia J.C."/>
            <person name="Chambers A.H."/>
            <person name="Parry R.J."/>
            <person name="Loria R."/>
        </authorList>
    </citation>
    <scope>NUCLEOTIDE SEQUENCE [LARGE SCALE GENOMIC DNA]</scope>
    <source>
        <strain evidence="2 3">87.22</strain>
    </source>
</reference>
<sequence length="115" mass="13048">MLRISRIRFYAVAYGYMRNDLRVRCSVDALWKSLTSAWDSVRIHGGLEPVSIPIIGSELARVGALDRTSLIKMIALSFIASSREEIVSRQLTIVVHPKDRSSVNMVDVERFLRTL</sequence>
<dbReference type="KEGG" id="scb:SCAB_53571"/>
<accession>C9YWK8</accession>
<dbReference type="HOGENOM" id="CLU_2107696_0_0_11"/>
<evidence type="ECO:0000313" key="2">
    <source>
        <dbReference type="EMBL" id="CBG72395.1"/>
    </source>
</evidence>
<organism evidence="2 3">
    <name type="scientific">Streptomyces scabiei (strain 87.22)</name>
    <dbReference type="NCBI Taxonomy" id="680198"/>
    <lineage>
        <taxon>Bacteria</taxon>
        <taxon>Bacillati</taxon>
        <taxon>Actinomycetota</taxon>
        <taxon>Actinomycetes</taxon>
        <taxon>Kitasatosporales</taxon>
        <taxon>Streptomycetaceae</taxon>
        <taxon>Streptomyces</taxon>
    </lineage>
</organism>
<gene>
    <name evidence="2" type="ordered locus">SCAB_53571</name>
</gene>
<evidence type="ECO:0000259" key="1">
    <source>
        <dbReference type="Pfam" id="PF20016"/>
    </source>
</evidence>
<dbReference type="AlphaFoldDB" id="C9YWK8"/>
<keyword evidence="3" id="KW-1185">Reference proteome</keyword>
<evidence type="ECO:0000313" key="3">
    <source>
        <dbReference type="Proteomes" id="UP000001444"/>
    </source>
</evidence>
<proteinExistence type="predicted"/>
<protein>
    <submittedName>
        <fullName evidence="2">Putative regulatory protein</fullName>
    </submittedName>
</protein>
<dbReference type="eggNOG" id="COG3629">
    <property type="taxonomic scope" value="Bacteria"/>
</dbReference>
<feature type="domain" description="Thoeris protein ThsA Macro" evidence="1">
    <location>
        <begin position="6"/>
        <end position="96"/>
    </location>
</feature>